<feature type="domain" description="GtrA/DPMS transmembrane" evidence="7">
    <location>
        <begin position="147"/>
        <end position="178"/>
    </location>
</feature>
<dbReference type="EMBL" id="VHIR01000006">
    <property type="protein sequence ID" value="TQE43783.1"/>
    <property type="molecule type" value="Genomic_DNA"/>
</dbReference>
<keyword evidence="3 6" id="KW-0812">Transmembrane</keyword>
<name>A0A540R7R2_9CORY</name>
<dbReference type="Proteomes" id="UP000318080">
    <property type="component" value="Unassembled WGS sequence"/>
</dbReference>
<protein>
    <submittedName>
        <fullName evidence="8">GtrA family protein</fullName>
    </submittedName>
</protein>
<gene>
    <name evidence="8" type="ORF">EJK80_05870</name>
</gene>
<comment type="subcellular location">
    <subcellularLocation>
        <location evidence="1">Membrane</location>
        <topology evidence="1">Multi-pass membrane protein</topology>
    </subcellularLocation>
</comment>
<comment type="similarity">
    <text evidence="2">Belongs to the GtrA family.</text>
</comment>
<keyword evidence="4 6" id="KW-1133">Transmembrane helix</keyword>
<dbReference type="RefSeq" id="WP_066490606.1">
    <property type="nucleotide sequence ID" value="NZ_JADPQA010000002.1"/>
</dbReference>
<dbReference type="GO" id="GO:0005886">
    <property type="term" value="C:plasma membrane"/>
    <property type="evidence" value="ECO:0007669"/>
    <property type="project" value="TreeGrafter"/>
</dbReference>
<dbReference type="PANTHER" id="PTHR38459">
    <property type="entry name" value="PROPHAGE BACTOPRENOL-LINKED GLUCOSE TRANSLOCASE HOMOLOG"/>
    <property type="match status" value="1"/>
</dbReference>
<keyword evidence="9" id="KW-1185">Reference proteome</keyword>
<dbReference type="GO" id="GO:0000271">
    <property type="term" value="P:polysaccharide biosynthetic process"/>
    <property type="evidence" value="ECO:0007669"/>
    <property type="project" value="InterPro"/>
</dbReference>
<feature type="transmembrane region" description="Helical" evidence="6">
    <location>
        <begin position="62"/>
        <end position="81"/>
    </location>
</feature>
<proteinExistence type="inferred from homology"/>
<evidence type="ECO:0000313" key="9">
    <source>
        <dbReference type="Proteomes" id="UP000318080"/>
    </source>
</evidence>
<accession>A0A540R7R2</accession>
<evidence type="ECO:0000256" key="3">
    <source>
        <dbReference type="ARBA" id="ARBA00022692"/>
    </source>
</evidence>
<dbReference type="AlphaFoldDB" id="A0A540R7R2"/>
<reference evidence="8 9" key="1">
    <citation type="submission" date="2019-06" db="EMBL/GenBank/DDBJ databases">
        <title>Draft genome of C. phoceense Strain 272.</title>
        <authorList>
            <person name="Pacheco L.G.C."/>
            <person name="Barberis C.M."/>
            <person name="Almuzara M.N."/>
            <person name="Traglia G.M."/>
            <person name="Santos C.S."/>
            <person name="Rocha D.J.P.G."/>
            <person name="Aguiar E.R.G.R."/>
            <person name="Vay C.A."/>
        </authorList>
    </citation>
    <scope>NUCLEOTIDE SEQUENCE [LARGE SCALE GENOMIC DNA]</scope>
    <source>
        <strain evidence="8 9">272</strain>
    </source>
</reference>
<evidence type="ECO:0000256" key="1">
    <source>
        <dbReference type="ARBA" id="ARBA00004141"/>
    </source>
</evidence>
<dbReference type="InterPro" id="IPR007267">
    <property type="entry name" value="GtrA_DPMS_TM"/>
</dbReference>
<keyword evidence="5 6" id="KW-0472">Membrane</keyword>
<dbReference type="PANTHER" id="PTHR38459:SF1">
    <property type="entry name" value="PROPHAGE BACTOPRENOL-LINKED GLUCOSE TRANSLOCASE HOMOLOG"/>
    <property type="match status" value="1"/>
</dbReference>
<evidence type="ECO:0000256" key="5">
    <source>
        <dbReference type="ARBA" id="ARBA00023136"/>
    </source>
</evidence>
<dbReference type="STRING" id="1686286.GCA_900092335_01426"/>
<comment type="caution">
    <text evidence="8">The sequence shown here is derived from an EMBL/GenBank/DDBJ whole genome shotgun (WGS) entry which is preliminary data.</text>
</comment>
<feature type="transmembrane region" description="Helical" evidence="6">
    <location>
        <begin position="149"/>
        <end position="170"/>
    </location>
</feature>
<evidence type="ECO:0000256" key="2">
    <source>
        <dbReference type="ARBA" id="ARBA00009399"/>
    </source>
</evidence>
<feature type="domain" description="GtrA/DPMS transmembrane" evidence="7">
    <location>
        <begin position="19"/>
        <end position="128"/>
    </location>
</feature>
<evidence type="ECO:0000259" key="7">
    <source>
        <dbReference type="Pfam" id="PF04138"/>
    </source>
</evidence>
<sequence length="188" mass="21219">MSTSVTAGRFASNLGQFIKFGLVGGSGTVVNAVMFVVAKKFFEAVWGIHYYDSLLAIPFTDFNVRWYNIFAFIAFFVANVWNYQLNRKWTFSSVDKVSWWRGFFPFLLTGIGAYVVSQVVMIALVNPTSPISLSSEIFDDSSGLRNKSYWANIISIIVAMPINFIINKLWTFRSTPKAPRVVEESHPA</sequence>
<dbReference type="InterPro" id="IPR051401">
    <property type="entry name" value="GtrA_CellWall_Glycosyl"/>
</dbReference>
<dbReference type="Pfam" id="PF04138">
    <property type="entry name" value="GtrA_DPMS_TM"/>
    <property type="match status" value="2"/>
</dbReference>
<feature type="transmembrane region" description="Helical" evidence="6">
    <location>
        <begin position="20"/>
        <end position="42"/>
    </location>
</feature>
<evidence type="ECO:0000313" key="8">
    <source>
        <dbReference type="EMBL" id="TQE43783.1"/>
    </source>
</evidence>
<dbReference type="GeneID" id="79852654"/>
<evidence type="ECO:0000256" key="6">
    <source>
        <dbReference type="SAM" id="Phobius"/>
    </source>
</evidence>
<organism evidence="8 9">
    <name type="scientific">Corynebacterium phoceense</name>
    <dbReference type="NCBI Taxonomy" id="1686286"/>
    <lineage>
        <taxon>Bacteria</taxon>
        <taxon>Bacillati</taxon>
        <taxon>Actinomycetota</taxon>
        <taxon>Actinomycetes</taxon>
        <taxon>Mycobacteriales</taxon>
        <taxon>Corynebacteriaceae</taxon>
        <taxon>Corynebacterium</taxon>
    </lineage>
</organism>
<evidence type="ECO:0000256" key="4">
    <source>
        <dbReference type="ARBA" id="ARBA00022989"/>
    </source>
</evidence>
<feature type="transmembrane region" description="Helical" evidence="6">
    <location>
        <begin position="102"/>
        <end position="125"/>
    </location>
</feature>